<evidence type="ECO:0000313" key="1">
    <source>
        <dbReference type="Proteomes" id="UP000887565"/>
    </source>
</evidence>
<dbReference type="WBParaSite" id="nRc.2.0.1.t11022-RA">
    <property type="protein sequence ID" value="nRc.2.0.1.t11022-RA"/>
    <property type="gene ID" value="nRc.2.0.1.g11022"/>
</dbReference>
<protein>
    <submittedName>
        <fullName evidence="2">Uncharacterized protein</fullName>
    </submittedName>
</protein>
<dbReference type="AlphaFoldDB" id="A0A915IAW4"/>
<dbReference type="Proteomes" id="UP000887565">
    <property type="component" value="Unplaced"/>
</dbReference>
<keyword evidence="1" id="KW-1185">Reference proteome</keyword>
<name>A0A915IAW4_ROMCU</name>
<accession>A0A915IAW4</accession>
<organism evidence="1 2">
    <name type="scientific">Romanomermis culicivorax</name>
    <name type="common">Nematode worm</name>
    <dbReference type="NCBI Taxonomy" id="13658"/>
    <lineage>
        <taxon>Eukaryota</taxon>
        <taxon>Metazoa</taxon>
        <taxon>Ecdysozoa</taxon>
        <taxon>Nematoda</taxon>
        <taxon>Enoplea</taxon>
        <taxon>Dorylaimia</taxon>
        <taxon>Mermithida</taxon>
        <taxon>Mermithoidea</taxon>
        <taxon>Mermithidae</taxon>
        <taxon>Romanomermis</taxon>
    </lineage>
</organism>
<proteinExistence type="predicted"/>
<sequence>MKNINTATSPSPLSKKLKTSSKAILAHCLNTSKLMKLKELIYANEKIAYSRTAAASELLGAKNSFPSYLHIRRRSDSSRKKLKEIQQRSDETKPALKLIQIAICDYPFKKICPTFLYILRNQKLAGILHIK</sequence>
<evidence type="ECO:0000313" key="2">
    <source>
        <dbReference type="WBParaSite" id="nRc.2.0.1.t11022-RA"/>
    </source>
</evidence>
<reference evidence="2" key="1">
    <citation type="submission" date="2022-11" db="UniProtKB">
        <authorList>
            <consortium name="WormBaseParasite"/>
        </authorList>
    </citation>
    <scope>IDENTIFICATION</scope>
</reference>